<organism evidence="1 2">
    <name type="scientific">Fusobacterium periodonticum 2_1_31</name>
    <dbReference type="NCBI Taxonomy" id="469599"/>
    <lineage>
        <taxon>Bacteria</taxon>
        <taxon>Fusobacteriati</taxon>
        <taxon>Fusobacteriota</taxon>
        <taxon>Fusobacteriia</taxon>
        <taxon>Fusobacteriales</taxon>
        <taxon>Fusobacteriaceae</taxon>
        <taxon>Fusobacterium</taxon>
    </lineage>
</organism>
<reference evidence="1" key="1">
    <citation type="submission" date="2013-05" db="EMBL/GenBank/DDBJ databases">
        <title>The Genome Sequence of Fusobacterium sp. 2_1_31.</title>
        <authorList>
            <consortium name="The Broad Institute Genomics Platform"/>
            <person name="Earl A."/>
            <person name="Ward D."/>
            <person name="Feldgarden M."/>
            <person name="Gevers D."/>
            <person name="Ambrose C."/>
            <person name="Strauss J."/>
            <person name="Allen-Vercoe E."/>
            <person name="Walker B."/>
            <person name="Young S."/>
            <person name="Zeng Q."/>
            <person name="Gargeya S."/>
            <person name="Fitzgerald M."/>
            <person name="Haas B."/>
            <person name="Abouelleil A."/>
            <person name="Allen A.W."/>
            <person name="Alvarado L."/>
            <person name="Arachchi H.M."/>
            <person name="Berlin A.M."/>
            <person name="Chapman S.B."/>
            <person name="Gainer-Dewar J."/>
            <person name="Goldberg J."/>
            <person name="Griggs A."/>
            <person name="Gujja S."/>
            <person name="Hansen M."/>
            <person name="Howarth C."/>
            <person name="Imamovic A."/>
            <person name="Ireland A."/>
            <person name="Larimer J."/>
            <person name="McCowan C."/>
            <person name="Murphy C."/>
            <person name="Pearson M."/>
            <person name="Poon T.W."/>
            <person name="Priest M."/>
            <person name="Roberts A."/>
            <person name="Saif S."/>
            <person name="Shea T."/>
            <person name="Sisk P."/>
            <person name="Sykes S."/>
            <person name="Wortman J."/>
            <person name="Nusbaum C."/>
            <person name="Birren B."/>
        </authorList>
    </citation>
    <scope>NUCLEOTIDE SEQUENCE [LARGE SCALE GENOMIC DNA]</scope>
    <source>
        <strain evidence="1">2_1_31</strain>
    </source>
</reference>
<gene>
    <name evidence="1" type="ORF">FSAG_002303</name>
</gene>
<comment type="caution">
    <text evidence="1">The sequence shown here is derived from an EMBL/GenBank/DDBJ whole genome shotgun (WGS) entry which is preliminary data.</text>
</comment>
<dbReference type="Proteomes" id="UP000003301">
    <property type="component" value="Unassembled WGS sequence"/>
</dbReference>
<protein>
    <submittedName>
        <fullName evidence="1">Uncharacterized protein</fullName>
    </submittedName>
</protein>
<evidence type="ECO:0000313" key="1">
    <source>
        <dbReference type="EMBL" id="KGE61651.1"/>
    </source>
</evidence>
<keyword evidence="2" id="KW-1185">Reference proteome</keyword>
<name>A0ABR4WIA4_9FUSO</name>
<proteinExistence type="predicted"/>
<sequence length="39" mass="4558">MLSNKILEKYWGKNELKGLSLKRALAIIQILELWEGEND</sequence>
<evidence type="ECO:0000313" key="2">
    <source>
        <dbReference type="Proteomes" id="UP000003301"/>
    </source>
</evidence>
<accession>A0ABR4WIA4</accession>
<dbReference type="EMBL" id="ACDC03000059">
    <property type="protein sequence ID" value="KGE61651.1"/>
    <property type="molecule type" value="Genomic_DNA"/>
</dbReference>